<feature type="signal peptide" evidence="2">
    <location>
        <begin position="1"/>
        <end position="16"/>
    </location>
</feature>
<gene>
    <name evidence="3" type="ORF">C1SCF055_LOCUS44577</name>
</gene>
<keyword evidence="6" id="KW-1185">Reference proteome</keyword>
<keyword evidence="2" id="KW-0732">Signal</keyword>
<sequence length="338" mass="37246">MQTLVFISLLGSFVEGSILDEKILESVASGAVQLTLDGSGELESVRVAPAAESEKPFWKKSPKYDEDVEKTLEAANLTKDERSEVEKNLDELLNRTNVSALAEAFVRASLVQSENHTVALRNRSGSVTVKGTDPKLKVLNDQHDNLTRMMHGQADVVAHTSANLAKNNEEMDKQEMEVAHAGDLYNKAHGDSLRAEKALKDHLVALAIAKKRRDDLKRKADEARRVLEQVGPQYNAAQYHLDILMSRTPGLKDHAKSKLSDEDKMEDLLEAEEKKKKDMQAKSAGDDAALQAAIAKLNGLNGDLKRIEDKIEHWNGARHCAVAALPLLSVLTLMTSGW</sequence>
<feature type="coiled-coil region" evidence="1">
    <location>
        <begin position="262"/>
        <end position="310"/>
    </location>
</feature>
<keyword evidence="1" id="KW-0175">Coiled coil</keyword>
<dbReference type="OrthoDB" id="442116at2759"/>
<evidence type="ECO:0000313" key="3">
    <source>
        <dbReference type="EMBL" id="CAI4020135.1"/>
    </source>
</evidence>
<reference evidence="4" key="2">
    <citation type="submission" date="2024-04" db="EMBL/GenBank/DDBJ databases">
        <authorList>
            <person name="Chen Y."/>
            <person name="Shah S."/>
            <person name="Dougan E. K."/>
            <person name="Thang M."/>
            <person name="Chan C."/>
        </authorList>
    </citation>
    <scope>NUCLEOTIDE SEQUENCE [LARGE SCALE GENOMIC DNA]</scope>
</reference>
<evidence type="ECO:0000313" key="4">
    <source>
        <dbReference type="EMBL" id="CAL1173510.1"/>
    </source>
</evidence>
<reference evidence="3" key="1">
    <citation type="submission" date="2022-10" db="EMBL/GenBank/DDBJ databases">
        <authorList>
            <person name="Chen Y."/>
            <person name="Dougan E. K."/>
            <person name="Chan C."/>
            <person name="Rhodes N."/>
            <person name="Thang M."/>
        </authorList>
    </citation>
    <scope>NUCLEOTIDE SEQUENCE</scope>
</reference>
<dbReference type="Proteomes" id="UP001152797">
    <property type="component" value="Unassembled WGS sequence"/>
</dbReference>
<protein>
    <submittedName>
        <fullName evidence="5">Serine/threonine-protein phosphatase</fullName>
    </submittedName>
</protein>
<proteinExistence type="predicted"/>
<evidence type="ECO:0000313" key="5">
    <source>
        <dbReference type="EMBL" id="CAL4807447.1"/>
    </source>
</evidence>
<feature type="chain" id="PRO_5043273103" evidence="2">
    <location>
        <begin position="17"/>
        <end position="338"/>
    </location>
</feature>
<dbReference type="AlphaFoldDB" id="A0A9P1GSP6"/>
<dbReference type="EMBL" id="CAMXCT030006791">
    <property type="protein sequence ID" value="CAL4807447.1"/>
    <property type="molecule type" value="Genomic_DNA"/>
</dbReference>
<dbReference type="EMBL" id="CAMXCT010006791">
    <property type="protein sequence ID" value="CAI4020135.1"/>
    <property type="molecule type" value="Genomic_DNA"/>
</dbReference>
<evidence type="ECO:0000256" key="2">
    <source>
        <dbReference type="SAM" id="SignalP"/>
    </source>
</evidence>
<comment type="caution">
    <text evidence="3">The sequence shown here is derived from an EMBL/GenBank/DDBJ whole genome shotgun (WGS) entry which is preliminary data.</text>
</comment>
<accession>A0A9P1GSP6</accession>
<feature type="coiled-coil region" evidence="1">
    <location>
        <begin position="199"/>
        <end position="226"/>
    </location>
</feature>
<evidence type="ECO:0000256" key="1">
    <source>
        <dbReference type="SAM" id="Coils"/>
    </source>
</evidence>
<dbReference type="EMBL" id="CAMXCT020006791">
    <property type="protein sequence ID" value="CAL1173510.1"/>
    <property type="molecule type" value="Genomic_DNA"/>
</dbReference>
<evidence type="ECO:0000313" key="6">
    <source>
        <dbReference type="Proteomes" id="UP001152797"/>
    </source>
</evidence>
<name>A0A9P1GSP6_9DINO</name>
<organism evidence="3">
    <name type="scientific">Cladocopium goreaui</name>
    <dbReference type="NCBI Taxonomy" id="2562237"/>
    <lineage>
        <taxon>Eukaryota</taxon>
        <taxon>Sar</taxon>
        <taxon>Alveolata</taxon>
        <taxon>Dinophyceae</taxon>
        <taxon>Suessiales</taxon>
        <taxon>Symbiodiniaceae</taxon>
        <taxon>Cladocopium</taxon>
    </lineage>
</organism>